<dbReference type="OMA" id="HIANTHN"/>
<dbReference type="InterPro" id="IPR012336">
    <property type="entry name" value="Thioredoxin-like_fold"/>
</dbReference>
<feature type="signal peptide" evidence="1">
    <location>
        <begin position="1"/>
        <end position="19"/>
    </location>
</feature>
<evidence type="ECO:0000256" key="1">
    <source>
        <dbReference type="SAM" id="SignalP"/>
    </source>
</evidence>
<feature type="chain" id="PRO_5029498419" description="Thioredoxin-like fold domain-containing protein" evidence="1">
    <location>
        <begin position="20"/>
        <end position="243"/>
    </location>
</feature>
<proteinExistence type="predicted"/>
<accession>A0A7M7P925</accession>
<protein>
    <recommendedName>
        <fullName evidence="2">Thioredoxin-like fold domain-containing protein</fullName>
    </recommendedName>
</protein>
<feature type="domain" description="Thioredoxin-like fold" evidence="2">
    <location>
        <begin position="36"/>
        <end position="205"/>
    </location>
</feature>
<evidence type="ECO:0000313" key="3">
    <source>
        <dbReference type="EnsemblMetazoa" id="XP_030847839"/>
    </source>
</evidence>
<dbReference type="PANTHER" id="PTHR33875:SF2">
    <property type="entry name" value="ACR183CP"/>
    <property type="match status" value="1"/>
</dbReference>
<dbReference type="Pfam" id="PF13462">
    <property type="entry name" value="Thioredoxin_4"/>
    <property type="match status" value="1"/>
</dbReference>
<dbReference type="GeneID" id="100890543"/>
<sequence length="243" mass="26772">MHLLVVVLVSSLMLEYAVAQAPIPDRPPGFAYKPAPEAPVVLEAWVDLICPDSKNAWLTYQAVADHYGPEKVRFSALMFPLPYHRSAMMAAQAAFVANELNPELTYAFFDNAFSKQPALSDDNIFDQTQAYVQETLAAWAGEVGYDQTEFASRLARSDDTQWLARVEFKYGGTRGVFGTPQTFVNGALVYSEGTWTLDDWKTVIDPLVSGNSASALSSSVKLVSLNIIVFMLCCFVGETGLKY</sequence>
<dbReference type="Gene3D" id="3.40.30.10">
    <property type="entry name" value="Glutaredoxin"/>
    <property type="match status" value="1"/>
</dbReference>
<dbReference type="AlphaFoldDB" id="A0A7M7P925"/>
<dbReference type="SUPFAM" id="SSF52833">
    <property type="entry name" value="Thioredoxin-like"/>
    <property type="match status" value="1"/>
</dbReference>
<dbReference type="InParanoid" id="A0A7M7P925"/>
<dbReference type="KEGG" id="spu:100890543"/>
<reference evidence="3" key="2">
    <citation type="submission" date="2021-01" db="UniProtKB">
        <authorList>
            <consortium name="EnsemblMetazoa"/>
        </authorList>
    </citation>
    <scope>IDENTIFICATION</scope>
</reference>
<name>A0A7M7P925_STRPU</name>
<dbReference type="Proteomes" id="UP000007110">
    <property type="component" value="Unassembled WGS sequence"/>
</dbReference>
<dbReference type="EnsemblMetazoa" id="XM_030991979">
    <property type="protein sequence ID" value="XP_030847839"/>
    <property type="gene ID" value="LOC100890543"/>
</dbReference>
<dbReference type="OrthoDB" id="37297at2759"/>
<organism evidence="3 4">
    <name type="scientific">Strongylocentrotus purpuratus</name>
    <name type="common">Purple sea urchin</name>
    <dbReference type="NCBI Taxonomy" id="7668"/>
    <lineage>
        <taxon>Eukaryota</taxon>
        <taxon>Metazoa</taxon>
        <taxon>Echinodermata</taxon>
        <taxon>Eleutherozoa</taxon>
        <taxon>Echinozoa</taxon>
        <taxon>Echinoidea</taxon>
        <taxon>Euechinoidea</taxon>
        <taxon>Echinacea</taxon>
        <taxon>Camarodonta</taxon>
        <taxon>Echinidea</taxon>
        <taxon>Strongylocentrotidae</taxon>
        <taxon>Strongylocentrotus</taxon>
    </lineage>
</organism>
<dbReference type="RefSeq" id="XP_030847839.1">
    <property type="nucleotide sequence ID" value="XM_030991979.1"/>
</dbReference>
<dbReference type="PANTHER" id="PTHR33875">
    <property type="entry name" value="OS09G0542200 PROTEIN"/>
    <property type="match status" value="1"/>
</dbReference>
<dbReference type="InterPro" id="IPR036249">
    <property type="entry name" value="Thioredoxin-like_sf"/>
</dbReference>
<evidence type="ECO:0000313" key="4">
    <source>
        <dbReference type="Proteomes" id="UP000007110"/>
    </source>
</evidence>
<keyword evidence="1" id="KW-0732">Signal</keyword>
<evidence type="ECO:0000259" key="2">
    <source>
        <dbReference type="Pfam" id="PF13462"/>
    </source>
</evidence>
<keyword evidence="4" id="KW-1185">Reference proteome</keyword>
<reference evidence="4" key="1">
    <citation type="submission" date="2015-02" db="EMBL/GenBank/DDBJ databases">
        <title>Genome sequencing for Strongylocentrotus purpuratus.</title>
        <authorList>
            <person name="Murali S."/>
            <person name="Liu Y."/>
            <person name="Vee V."/>
            <person name="English A."/>
            <person name="Wang M."/>
            <person name="Skinner E."/>
            <person name="Han Y."/>
            <person name="Muzny D.M."/>
            <person name="Worley K.C."/>
            <person name="Gibbs R.A."/>
        </authorList>
    </citation>
    <scope>NUCLEOTIDE SEQUENCE</scope>
</reference>